<name>A0ABS5BWC7_9BACT</name>
<keyword evidence="2" id="KW-1185">Reference proteome</keyword>
<evidence type="ECO:0000313" key="2">
    <source>
        <dbReference type="Proteomes" id="UP000676565"/>
    </source>
</evidence>
<proteinExistence type="predicted"/>
<comment type="caution">
    <text evidence="1">The sequence shown here is derived from an EMBL/GenBank/DDBJ whole genome shotgun (WGS) entry which is preliminary data.</text>
</comment>
<dbReference type="RefSeq" id="WP_210657600.1">
    <property type="nucleotide sequence ID" value="NZ_JAGKQQ010000001.1"/>
</dbReference>
<sequence length="61" mass="6723">MTPITSTARITTTASTTTDAEKLLRDMAYILKLTRRVKEEMCADRAQAQAPVTNPERALVA</sequence>
<reference evidence="1 2" key="1">
    <citation type="submission" date="2021-04" db="EMBL/GenBank/DDBJ databases">
        <authorList>
            <person name="Ivanova A."/>
        </authorList>
    </citation>
    <scope>NUCLEOTIDE SEQUENCE [LARGE SCALE GENOMIC DNA]</scope>
    <source>
        <strain evidence="1 2">G18</strain>
    </source>
</reference>
<dbReference type="Proteomes" id="UP000676565">
    <property type="component" value="Unassembled WGS sequence"/>
</dbReference>
<dbReference type="EMBL" id="JAGKQQ010000001">
    <property type="protein sequence ID" value="MBP3958009.1"/>
    <property type="molecule type" value="Genomic_DNA"/>
</dbReference>
<protein>
    <submittedName>
        <fullName evidence="1">Uncharacterized protein</fullName>
    </submittedName>
</protein>
<organism evidence="1 2">
    <name type="scientific">Gemmata palustris</name>
    <dbReference type="NCBI Taxonomy" id="2822762"/>
    <lineage>
        <taxon>Bacteria</taxon>
        <taxon>Pseudomonadati</taxon>
        <taxon>Planctomycetota</taxon>
        <taxon>Planctomycetia</taxon>
        <taxon>Gemmatales</taxon>
        <taxon>Gemmataceae</taxon>
        <taxon>Gemmata</taxon>
    </lineage>
</organism>
<gene>
    <name evidence="1" type="ORF">J8F10_22365</name>
</gene>
<accession>A0ABS5BWC7</accession>
<evidence type="ECO:0000313" key="1">
    <source>
        <dbReference type="EMBL" id="MBP3958009.1"/>
    </source>
</evidence>